<name>A0AAD4QBH1_9AGAM</name>
<keyword evidence="3" id="KW-1185">Reference proteome</keyword>
<accession>A0AAD4QBH1</accession>
<feature type="compositionally biased region" description="Basic and acidic residues" evidence="1">
    <location>
        <begin position="153"/>
        <end position="162"/>
    </location>
</feature>
<sequence>MRPHEVSDDLESFFWVLLYEVIKCRNVRKIDLSKQMRNVFDQNDDMDDDGIIRGGTGKLSCLRQTDLGSAIVESLIETPCKNIIEDLRSLFNHRYRYVDPPLDTIPLMQLGIESKQDRDAEVQDAVKKLRSSEEVLRIINEHLKSRWDVDDDRSHYEGEFRPDPATSRKRRKRKAEDDDGKDFNERRRGRFPPSSTRPSQSRDMLGLQRHRSSFGSGSSRTRPSENQ</sequence>
<organism evidence="2 3">
    <name type="scientific">Lactarius akahatsu</name>
    <dbReference type="NCBI Taxonomy" id="416441"/>
    <lineage>
        <taxon>Eukaryota</taxon>
        <taxon>Fungi</taxon>
        <taxon>Dikarya</taxon>
        <taxon>Basidiomycota</taxon>
        <taxon>Agaricomycotina</taxon>
        <taxon>Agaricomycetes</taxon>
        <taxon>Russulales</taxon>
        <taxon>Russulaceae</taxon>
        <taxon>Lactarius</taxon>
    </lineage>
</organism>
<dbReference type="AlphaFoldDB" id="A0AAD4QBH1"/>
<evidence type="ECO:0000256" key="1">
    <source>
        <dbReference type="SAM" id="MobiDB-lite"/>
    </source>
</evidence>
<proteinExistence type="predicted"/>
<evidence type="ECO:0000313" key="3">
    <source>
        <dbReference type="Proteomes" id="UP001201163"/>
    </source>
</evidence>
<feature type="region of interest" description="Disordered" evidence="1">
    <location>
        <begin position="153"/>
        <end position="227"/>
    </location>
</feature>
<dbReference type="EMBL" id="JAKELL010000006">
    <property type="protein sequence ID" value="KAH8998192.1"/>
    <property type="molecule type" value="Genomic_DNA"/>
</dbReference>
<gene>
    <name evidence="2" type="ORF">EDB92DRAFT_1337478</name>
</gene>
<feature type="compositionally biased region" description="Polar residues" evidence="1">
    <location>
        <begin position="193"/>
        <end position="202"/>
    </location>
</feature>
<protein>
    <recommendedName>
        <fullName evidence="4">Fungal-type protein kinase domain-containing protein</fullName>
    </recommendedName>
</protein>
<dbReference type="Proteomes" id="UP001201163">
    <property type="component" value="Unassembled WGS sequence"/>
</dbReference>
<comment type="caution">
    <text evidence="2">The sequence shown here is derived from an EMBL/GenBank/DDBJ whole genome shotgun (WGS) entry which is preliminary data.</text>
</comment>
<evidence type="ECO:0000313" key="2">
    <source>
        <dbReference type="EMBL" id="KAH8998192.1"/>
    </source>
</evidence>
<evidence type="ECO:0008006" key="4">
    <source>
        <dbReference type="Google" id="ProtNLM"/>
    </source>
</evidence>
<reference evidence="2" key="1">
    <citation type="submission" date="2022-01" db="EMBL/GenBank/DDBJ databases">
        <title>Comparative genomics reveals a dynamic genome evolution in the ectomycorrhizal milk-cap (Lactarius) mushrooms.</title>
        <authorList>
            <consortium name="DOE Joint Genome Institute"/>
            <person name="Lebreton A."/>
            <person name="Tang N."/>
            <person name="Kuo A."/>
            <person name="LaButti K."/>
            <person name="Drula E."/>
            <person name="Barry K."/>
            <person name="Clum A."/>
            <person name="Lipzen A."/>
            <person name="Mousain D."/>
            <person name="Ng V."/>
            <person name="Wang R."/>
            <person name="Wang X."/>
            <person name="Dai Y."/>
            <person name="Henrissat B."/>
            <person name="Grigoriev I.V."/>
            <person name="Guerin-Laguette A."/>
            <person name="Yu F."/>
            <person name="Martin F.M."/>
        </authorList>
    </citation>
    <scope>NUCLEOTIDE SEQUENCE</scope>
    <source>
        <strain evidence="2">QP</strain>
    </source>
</reference>